<gene>
    <name evidence="4" type="ORF">GTA08_BOTSDO11677</name>
</gene>
<proteinExistence type="inferred from homology"/>
<keyword evidence="2" id="KW-0378">Hydrolase</keyword>
<comment type="similarity">
    <text evidence="1">Belongs to the class-A beta-lactamase family.</text>
</comment>
<dbReference type="InterPro" id="IPR050789">
    <property type="entry name" value="Diverse_Enzym_Activities"/>
</dbReference>
<feature type="domain" description="Beta-lactamase-related" evidence="3">
    <location>
        <begin position="28"/>
        <end position="379"/>
    </location>
</feature>
<accession>A0A8H4N800</accession>
<evidence type="ECO:0000256" key="1">
    <source>
        <dbReference type="ARBA" id="ARBA00009009"/>
    </source>
</evidence>
<dbReference type="Proteomes" id="UP000572817">
    <property type="component" value="Unassembled WGS sequence"/>
</dbReference>
<evidence type="ECO:0000256" key="2">
    <source>
        <dbReference type="ARBA" id="ARBA00022801"/>
    </source>
</evidence>
<organism evidence="4 5">
    <name type="scientific">Botryosphaeria dothidea</name>
    <dbReference type="NCBI Taxonomy" id="55169"/>
    <lineage>
        <taxon>Eukaryota</taxon>
        <taxon>Fungi</taxon>
        <taxon>Dikarya</taxon>
        <taxon>Ascomycota</taxon>
        <taxon>Pezizomycotina</taxon>
        <taxon>Dothideomycetes</taxon>
        <taxon>Dothideomycetes incertae sedis</taxon>
        <taxon>Botryosphaeriales</taxon>
        <taxon>Botryosphaeriaceae</taxon>
        <taxon>Botryosphaeria</taxon>
    </lineage>
</organism>
<name>A0A8H4N800_9PEZI</name>
<dbReference type="SUPFAM" id="SSF56601">
    <property type="entry name" value="beta-lactamase/transpeptidase-like"/>
    <property type="match status" value="1"/>
</dbReference>
<reference evidence="4" key="1">
    <citation type="submission" date="2020-04" db="EMBL/GenBank/DDBJ databases">
        <title>Genome Assembly and Annotation of Botryosphaeria dothidea sdau 11-99, a Latent Pathogen of Apple Fruit Ring Rot in China.</title>
        <authorList>
            <person name="Yu C."/>
            <person name="Diao Y."/>
            <person name="Lu Q."/>
            <person name="Zhao J."/>
            <person name="Cui S."/>
            <person name="Peng C."/>
            <person name="He B."/>
            <person name="Liu H."/>
        </authorList>
    </citation>
    <scope>NUCLEOTIDE SEQUENCE [LARGE SCALE GENOMIC DNA]</scope>
    <source>
        <strain evidence="4">Sdau11-99</strain>
    </source>
</reference>
<dbReference type="PANTHER" id="PTHR43283">
    <property type="entry name" value="BETA-LACTAMASE-RELATED"/>
    <property type="match status" value="1"/>
</dbReference>
<evidence type="ECO:0000259" key="3">
    <source>
        <dbReference type="Pfam" id="PF00144"/>
    </source>
</evidence>
<dbReference type="Gene3D" id="3.40.710.10">
    <property type="entry name" value="DD-peptidase/beta-lactamase superfamily"/>
    <property type="match status" value="1"/>
</dbReference>
<sequence length="403" mass="44806">MASLEEKFEQACAAKDIPQAILIASDKKGSFKYERVFGKRSLREGGDQSPLQLDAVMWIASCTKVMTSVAAMQCVERGQLSLDAPVYDILPELRDLEILEGFDDDGKAKLRKNPTPITLRLLLTHSSGIAYDEMFPLVKQWKTSAGQKPGGATLEERFLYPLIFEPGTSWMYGAGIDWAGRMVERVSNTNLEAYMKQHIWGPLGIKDMTFHLSSRPDLAARMTDLSGRPQPGAKVQYMRSPFMAPDVVDDLGGHGIFGTAPELHKFVQALLLCEEDERLLRRATLEEFFSPSLTEGARKALNKIMKAPADQRAVPAAGCAEETGLDWGLGGLLVTSDVPGWTYAGTQLWHGLPNLSWWVDRKAGLAVTYASQLIPPADEKAVEMEEMFAKEMYRRYAARQQKL</sequence>
<protein>
    <submittedName>
        <fullName evidence="4">Beta-lactamase family protein</fullName>
    </submittedName>
</protein>
<dbReference type="Pfam" id="PF00144">
    <property type="entry name" value="Beta-lactamase"/>
    <property type="match status" value="1"/>
</dbReference>
<dbReference type="PANTHER" id="PTHR43283:SF17">
    <property type="entry name" value="(LOVD), PUTATIVE (AFU_ORTHOLOGUE AFUA_5G00920)-RELATED"/>
    <property type="match status" value="1"/>
</dbReference>
<dbReference type="AlphaFoldDB" id="A0A8H4N800"/>
<evidence type="ECO:0000313" key="4">
    <source>
        <dbReference type="EMBL" id="KAF4312460.1"/>
    </source>
</evidence>
<dbReference type="InterPro" id="IPR001466">
    <property type="entry name" value="Beta-lactam-related"/>
</dbReference>
<dbReference type="InterPro" id="IPR012338">
    <property type="entry name" value="Beta-lactam/transpept-like"/>
</dbReference>
<keyword evidence="5" id="KW-1185">Reference proteome</keyword>
<dbReference type="EMBL" id="WWBZ02000002">
    <property type="protein sequence ID" value="KAF4312460.1"/>
    <property type="molecule type" value="Genomic_DNA"/>
</dbReference>
<dbReference type="OrthoDB" id="428260at2759"/>
<dbReference type="GO" id="GO:0016787">
    <property type="term" value="F:hydrolase activity"/>
    <property type="evidence" value="ECO:0007669"/>
    <property type="project" value="UniProtKB-KW"/>
</dbReference>
<comment type="caution">
    <text evidence="4">The sequence shown here is derived from an EMBL/GenBank/DDBJ whole genome shotgun (WGS) entry which is preliminary data.</text>
</comment>
<evidence type="ECO:0000313" key="5">
    <source>
        <dbReference type="Proteomes" id="UP000572817"/>
    </source>
</evidence>